<dbReference type="Pfam" id="PF09720">
    <property type="entry name" value="Unstab_antitox"/>
    <property type="match status" value="1"/>
</dbReference>
<dbReference type="OrthoDB" id="799347at2"/>
<gene>
    <name evidence="1" type="ORF">FSB76_10630</name>
</gene>
<proteinExistence type="predicted"/>
<dbReference type="RefSeq" id="WP_147053554.1">
    <property type="nucleotide sequence ID" value="NZ_CP042437.1"/>
</dbReference>
<reference evidence="1 2" key="1">
    <citation type="journal article" date="2013" name="J. Microbiol.">
        <title>Mucilaginibacter ginsenosidivorax sp. nov., with ginsenoside converting activity isolated from sediment.</title>
        <authorList>
            <person name="Kim J.K."/>
            <person name="Choi T.E."/>
            <person name="Liu Q.M."/>
            <person name="Park H.Y."/>
            <person name="Yi T.H."/>
            <person name="Yoon M.H."/>
            <person name="Kim S.C."/>
            <person name="Im W.T."/>
        </authorList>
    </citation>
    <scope>NUCLEOTIDE SEQUENCE [LARGE SCALE GENOMIC DNA]</scope>
    <source>
        <strain evidence="1 2">KHI28</strain>
    </source>
</reference>
<dbReference type="EMBL" id="CP042437">
    <property type="protein sequence ID" value="QEC76379.1"/>
    <property type="molecule type" value="Genomic_DNA"/>
</dbReference>
<evidence type="ECO:0008006" key="3">
    <source>
        <dbReference type="Google" id="ProtNLM"/>
    </source>
</evidence>
<evidence type="ECO:0000313" key="1">
    <source>
        <dbReference type="EMBL" id="QEC76379.1"/>
    </source>
</evidence>
<sequence>MRTSQIRKQLHEYIETAEDDKLKAIYTLLQNEISDGYELTKAQREELDKRFSDHQNGLGQSFTWDETLTMAKQSLIK</sequence>
<dbReference type="InterPro" id="IPR013406">
    <property type="entry name" value="CHP02574_addiction_mod"/>
</dbReference>
<protein>
    <recommendedName>
        <fullName evidence="3">Addiction module protein</fullName>
    </recommendedName>
</protein>
<name>A0A5B8VY51_9SPHI</name>
<organism evidence="1 2">
    <name type="scientific">Mucilaginibacter ginsenosidivorax</name>
    <dbReference type="NCBI Taxonomy" id="862126"/>
    <lineage>
        <taxon>Bacteria</taxon>
        <taxon>Pseudomonadati</taxon>
        <taxon>Bacteroidota</taxon>
        <taxon>Sphingobacteriia</taxon>
        <taxon>Sphingobacteriales</taxon>
        <taxon>Sphingobacteriaceae</taxon>
        <taxon>Mucilaginibacter</taxon>
    </lineage>
</organism>
<accession>A0A5B8VY51</accession>
<dbReference type="AlphaFoldDB" id="A0A5B8VY51"/>
<evidence type="ECO:0000313" key="2">
    <source>
        <dbReference type="Proteomes" id="UP000321362"/>
    </source>
</evidence>
<dbReference type="KEGG" id="mgk:FSB76_10630"/>
<keyword evidence="2" id="KW-1185">Reference proteome</keyword>
<dbReference type="Proteomes" id="UP000321362">
    <property type="component" value="Chromosome"/>
</dbReference>